<dbReference type="PANTHER" id="PTHR31339">
    <property type="entry name" value="PECTIN LYASE-RELATED"/>
    <property type="match status" value="1"/>
</dbReference>
<comment type="caution">
    <text evidence="7">The sequence shown here is derived from an EMBL/GenBank/DDBJ whole genome shotgun (WGS) entry which is preliminary data.</text>
</comment>
<dbReference type="RefSeq" id="WP_185661954.1">
    <property type="nucleotide sequence ID" value="NZ_CAWPOO010000013.1"/>
</dbReference>
<evidence type="ECO:0000256" key="5">
    <source>
        <dbReference type="SAM" id="SignalP"/>
    </source>
</evidence>
<keyword evidence="8" id="KW-1185">Reference proteome</keyword>
<keyword evidence="2 4" id="KW-0378">Hydrolase</keyword>
<evidence type="ECO:0000313" key="7">
    <source>
        <dbReference type="EMBL" id="MBC2608100.1"/>
    </source>
</evidence>
<dbReference type="InterPro" id="IPR011050">
    <property type="entry name" value="Pectin_lyase_fold/virulence"/>
</dbReference>
<dbReference type="Pfam" id="PF00295">
    <property type="entry name" value="Glyco_hydro_28"/>
    <property type="match status" value="1"/>
</dbReference>
<dbReference type="PANTHER" id="PTHR31339:SF9">
    <property type="entry name" value="PLASMIN AND FIBRONECTIN-BINDING PROTEIN A"/>
    <property type="match status" value="1"/>
</dbReference>
<name>A0A7X1BBW5_9BACT</name>
<organism evidence="7 8">
    <name type="scientific">Pelagicoccus albus</name>
    <dbReference type="NCBI Taxonomy" id="415222"/>
    <lineage>
        <taxon>Bacteria</taxon>
        <taxon>Pseudomonadati</taxon>
        <taxon>Verrucomicrobiota</taxon>
        <taxon>Opitutia</taxon>
        <taxon>Puniceicoccales</taxon>
        <taxon>Pelagicoccaceae</taxon>
        <taxon>Pelagicoccus</taxon>
    </lineage>
</organism>
<dbReference type="PROSITE" id="PS00502">
    <property type="entry name" value="POLYGALACTURONASE"/>
    <property type="match status" value="1"/>
</dbReference>
<proteinExistence type="inferred from homology"/>
<dbReference type="SMART" id="SM00710">
    <property type="entry name" value="PbH1"/>
    <property type="match status" value="4"/>
</dbReference>
<dbReference type="PROSITE" id="PS51257">
    <property type="entry name" value="PROKAR_LIPOPROTEIN"/>
    <property type="match status" value="1"/>
</dbReference>
<comment type="similarity">
    <text evidence="1 4">Belongs to the glycosyl hydrolase 28 family.</text>
</comment>
<dbReference type="Proteomes" id="UP000526501">
    <property type="component" value="Unassembled WGS sequence"/>
</dbReference>
<reference evidence="7 8" key="1">
    <citation type="submission" date="2020-07" db="EMBL/GenBank/DDBJ databases">
        <authorList>
            <person name="Feng X."/>
        </authorList>
    </citation>
    <scope>NUCLEOTIDE SEQUENCE [LARGE SCALE GENOMIC DNA]</scope>
    <source>
        <strain evidence="7 8">JCM23202</strain>
    </source>
</reference>
<evidence type="ECO:0000256" key="4">
    <source>
        <dbReference type="RuleBase" id="RU361169"/>
    </source>
</evidence>
<dbReference type="Gene3D" id="2.160.20.10">
    <property type="entry name" value="Single-stranded right-handed beta-helix, Pectin lyase-like"/>
    <property type="match status" value="1"/>
</dbReference>
<keyword evidence="3 4" id="KW-0326">Glycosidase</keyword>
<dbReference type="InterPro" id="IPR000743">
    <property type="entry name" value="Glyco_hydro_28"/>
</dbReference>
<dbReference type="InterPro" id="IPR012334">
    <property type="entry name" value="Pectin_lyas_fold"/>
</dbReference>
<dbReference type="EMBL" id="JACHVC010000013">
    <property type="protein sequence ID" value="MBC2608100.1"/>
    <property type="molecule type" value="Genomic_DNA"/>
</dbReference>
<evidence type="ECO:0000256" key="1">
    <source>
        <dbReference type="ARBA" id="ARBA00008834"/>
    </source>
</evidence>
<feature type="domain" description="Rhamnogalacturonase A/B/Epimerase-like pectate lyase" evidence="6">
    <location>
        <begin position="55"/>
        <end position="110"/>
    </location>
</feature>
<dbReference type="GO" id="GO:0005975">
    <property type="term" value="P:carbohydrate metabolic process"/>
    <property type="evidence" value="ECO:0007669"/>
    <property type="project" value="InterPro"/>
</dbReference>
<feature type="signal peptide" evidence="5">
    <location>
        <begin position="1"/>
        <end position="26"/>
    </location>
</feature>
<dbReference type="InterPro" id="IPR024535">
    <property type="entry name" value="RHGA/B-epi-like_pectate_lyase"/>
</dbReference>
<dbReference type="GO" id="GO:0004650">
    <property type="term" value="F:polygalacturonase activity"/>
    <property type="evidence" value="ECO:0007669"/>
    <property type="project" value="InterPro"/>
</dbReference>
<evidence type="ECO:0000256" key="3">
    <source>
        <dbReference type="ARBA" id="ARBA00023295"/>
    </source>
</evidence>
<evidence type="ECO:0000313" key="8">
    <source>
        <dbReference type="Proteomes" id="UP000526501"/>
    </source>
</evidence>
<sequence>MPLPVKHVSAALIALACSITLQTSNAAPDSGTIGWNDLPEILAQIVPPTFPDRSVSVVDFGAVADNSTDLKPAIDAAIEKIVELGGGKVIVPSGTYFIAGPIHLRSNVNLHLEKGAVINFSVKPEDYEPLVFTRFEGTEVMNYSPLIYAFEQENIAITGQGLFHGQASRDDWWTWSDGARPNIERARQMGEDGTPVEQRIFGDHTGLRPVFVQPYRCRNVLIEGVSFRDSPMWFVNPVLCENVTVRGITVQGLGPNNDGCNPESSRNVLIEDCYFDTGDDCIAIKAGRDGDGRRVGVPSENIIIRNCKMLEGHGGVVIGSEMSGGVRNVFAEDCVMDSPHLERALRIKSNSFRGGFVENVHFRNVKVSEVADAIFRINMFYGRQRGEFPPPVRNVSMENVYCGKAPRAFYFHGLENHPITDVTVVDCVFENVEKPSVLTGIQNLKLSSVQINGMPKSR</sequence>
<dbReference type="Pfam" id="PF12708">
    <property type="entry name" value="Pect-lyase_RHGA_epim"/>
    <property type="match status" value="1"/>
</dbReference>
<dbReference type="InterPro" id="IPR051801">
    <property type="entry name" value="GH28_Enzymes"/>
</dbReference>
<accession>A0A7X1BBW5</accession>
<protein>
    <submittedName>
        <fullName evidence="7">Glycoside hydrolase family 28 protein</fullName>
    </submittedName>
</protein>
<feature type="chain" id="PRO_5031517727" evidence="5">
    <location>
        <begin position="27"/>
        <end position="458"/>
    </location>
</feature>
<keyword evidence="5" id="KW-0732">Signal</keyword>
<dbReference type="SUPFAM" id="SSF51126">
    <property type="entry name" value="Pectin lyase-like"/>
    <property type="match status" value="1"/>
</dbReference>
<dbReference type="InterPro" id="IPR006626">
    <property type="entry name" value="PbH1"/>
</dbReference>
<evidence type="ECO:0000259" key="6">
    <source>
        <dbReference type="Pfam" id="PF12708"/>
    </source>
</evidence>
<gene>
    <name evidence="7" type="ORF">H5P27_18745</name>
</gene>
<dbReference type="AlphaFoldDB" id="A0A7X1BBW5"/>
<evidence type="ECO:0000256" key="2">
    <source>
        <dbReference type="ARBA" id="ARBA00022801"/>
    </source>
</evidence>